<keyword evidence="2" id="KW-1185">Reference proteome</keyword>
<comment type="caution">
    <text evidence="1">The sequence shown here is derived from an EMBL/GenBank/DDBJ whole genome shotgun (WGS) entry which is preliminary data.</text>
</comment>
<proteinExistence type="predicted"/>
<accession>A0ABW4CKS7</accession>
<dbReference type="RefSeq" id="WP_203627843.1">
    <property type="nucleotide sequence ID" value="NZ_BOLQ01000015.1"/>
</dbReference>
<gene>
    <name evidence="1" type="ORF">ACFQ4P_10685</name>
</gene>
<dbReference type="EMBL" id="JBHTOC010000016">
    <property type="protein sequence ID" value="MFD1430704.1"/>
    <property type="molecule type" value="Genomic_DNA"/>
</dbReference>
<reference evidence="2" key="1">
    <citation type="journal article" date="2019" name="Int. J. Syst. Evol. Microbiol.">
        <title>The Global Catalogue of Microorganisms (GCM) 10K type strain sequencing project: providing services to taxonomists for standard genome sequencing and annotation.</title>
        <authorList>
            <consortium name="The Broad Institute Genomics Platform"/>
            <consortium name="The Broad Institute Genome Sequencing Center for Infectious Disease"/>
            <person name="Wu L."/>
            <person name="Ma J."/>
        </authorList>
    </citation>
    <scope>NUCLEOTIDE SEQUENCE [LARGE SCALE GENOMIC DNA]</scope>
    <source>
        <strain evidence="2">CCM 8980</strain>
    </source>
</reference>
<evidence type="ECO:0000313" key="2">
    <source>
        <dbReference type="Proteomes" id="UP001597196"/>
    </source>
</evidence>
<name>A0ABW4CKS7_9LACO</name>
<sequence length="100" mass="11151">MTQTLVTQWDIADIYDVIFDWQGRIDEFELRDPDDPATNQYKYLIGTLNGVTLEARHGTDGTHLTLSDGDEASETEAISILTDALGPASNAWTYDGKAWK</sequence>
<organism evidence="1 2">
    <name type="scientific">Lacticaseibacillus mingshuiensis</name>
    <dbReference type="NCBI Taxonomy" id="2799574"/>
    <lineage>
        <taxon>Bacteria</taxon>
        <taxon>Bacillati</taxon>
        <taxon>Bacillota</taxon>
        <taxon>Bacilli</taxon>
        <taxon>Lactobacillales</taxon>
        <taxon>Lactobacillaceae</taxon>
        <taxon>Lacticaseibacillus</taxon>
    </lineage>
</organism>
<protein>
    <submittedName>
        <fullName evidence="1">Uncharacterized protein</fullName>
    </submittedName>
</protein>
<dbReference type="Proteomes" id="UP001597196">
    <property type="component" value="Unassembled WGS sequence"/>
</dbReference>
<evidence type="ECO:0000313" key="1">
    <source>
        <dbReference type="EMBL" id="MFD1430704.1"/>
    </source>
</evidence>